<gene>
    <name evidence="10" type="ORF">RM445_06890</name>
</gene>
<comment type="similarity">
    <text evidence="1">Belongs to the protein kinase superfamily. NEK Ser/Thr protein kinase family. NIMA subfamily.</text>
</comment>
<organism evidence="10 11">
    <name type="scientific">Pseudonocardia charpentierae</name>
    <dbReference type="NCBI Taxonomy" id="3075545"/>
    <lineage>
        <taxon>Bacteria</taxon>
        <taxon>Bacillati</taxon>
        <taxon>Actinomycetota</taxon>
        <taxon>Actinomycetes</taxon>
        <taxon>Pseudonocardiales</taxon>
        <taxon>Pseudonocardiaceae</taxon>
        <taxon>Pseudonocardia</taxon>
    </lineage>
</organism>
<dbReference type="InterPro" id="IPR000719">
    <property type="entry name" value="Prot_kinase_dom"/>
</dbReference>
<evidence type="ECO:0000256" key="2">
    <source>
        <dbReference type="ARBA" id="ARBA00012513"/>
    </source>
</evidence>
<dbReference type="Pfam" id="PF00069">
    <property type="entry name" value="Pkinase"/>
    <property type="match status" value="1"/>
</dbReference>
<reference evidence="11" key="1">
    <citation type="submission" date="2023-07" db="EMBL/GenBank/DDBJ databases">
        <title>30 novel species of actinomycetes from the DSMZ collection.</title>
        <authorList>
            <person name="Nouioui I."/>
        </authorList>
    </citation>
    <scope>NUCLEOTIDE SEQUENCE [LARGE SCALE GENOMIC DNA]</scope>
    <source>
        <strain evidence="11">DSM 45834</strain>
    </source>
</reference>
<proteinExistence type="inferred from homology"/>
<evidence type="ECO:0000256" key="8">
    <source>
        <dbReference type="SAM" id="MobiDB-lite"/>
    </source>
</evidence>
<keyword evidence="5 10" id="KW-0418">Kinase</keyword>
<dbReference type="PROSITE" id="PS50011">
    <property type="entry name" value="PROTEIN_KINASE_DOM"/>
    <property type="match status" value="1"/>
</dbReference>
<dbReference type="Gene3D" id="3.30.200.20">
    <property type="entry name" value="Phosphorylase Kinase, domain 1"/>
    <property type="match status" value="1"/>
</dbReference>
<dbReference type="InterPro" id="IPR011009">
    <property type="entry name" value="Kinase-like_dom_sf"/>
</dbReference>
<name>A0ABU2N5T1_9PSEU</name>
<evidence type="ECO:0000256" key="3">
    <source>
        <dbReference type="ARBA" id="ARBA00022679"/>
    </source>
</evidence>
<dbReference type="GO" id="GO:0016301">
    <property type="term" value="F:kinase activity"/>
    <property type="evidence" value="ECO:0007669"/>
    <property type="project" value="UniProtKB-KW"/>
</dbReference>
<evidence type="ECO:0000259" key="9">
    <source>
        <dbReference type="PROSITE" id="PS50011"/>
    </source>
</evidence>
<keyword evidence="4 7" id="KW-0547">Nucleotide-binding</keyword>
<evidence type="ECO:0000256" key="6">
    <source>
        <dbReference type="ARBA" id="ARBA00022840"/>
    </source>
</evidence>
<evidence type="ECO:0000256" key="5">
    <source>
        <dbReference type="ARBA" id="ARBA00022777"/>
    </source>
</evidence>
<dbReference type="PANTHER" id="PTHR43671:SF13">
    <property type="entry name" value="SERINE_THREONINE-PROTEIN KINASE NEK2"/>
    <property type="match status" value="1"/>
</dbReference>
<feature type="compositionally biased region" description="Low complexity" evidence="8">
    <location>
        <begin position="375"/>
        <end position="385"/>
    </location>
</feature>
<keyword evidence="11" id="KW-1185">Reference proteome</keyword>
<protein>
    <recommendedName>
        <fullName evidence="2">non-specific serine/threonine protein kinase</fullName>
        <ecNumber evidence="2">2.7.11.1</ecNumber>
    </recommendedName>
</protein>
<evidence type="ECO:0000256" key="7">
    <source>
        <dbReference type="PROSITE-ProRule" id="PRU10141"/>
    </source>
</evidence>
<evidence type="ECO:0000313" key="11">
    <source>
        <dbReference type="Proteomes" id="UP001183202"/>
    </source>
</evidence>
<keyword evidence="6 7" id="KW-0067">ATP-binding</keyword>
<evidence type="ECO:0000256" key="1">
    <source>
        <dbReference type="ARBA" id="ARBA00010886"/>
    </source>
</evidence>
<feature type="domain" description="Protein kinase" evidence="9">
    <location>
        <begin position="18"/>
        <end position="276"/>
    </location>
</feature>
<dbReference type="InterPro" id="IPR050660">
    <property type="entry name" value="NEK_Ser/Thr_kinase"/>
</dbReference>
<comment type="caution">
    <text evidence="10">The sequence shown here is derived from an EMBL/GenBank/DDBJ whole genome shotgun (WGS) entry which is preliminary data.</text>
</comment>
<dbReference type="Gene3D" id="1.10.510.10">
    <property type="entry name" value="Transferase(Phosphotransferase) domain 1"/>
    <property type="match status" value="1"/>
</dbReference>
<dbReference type="PROSITE" id="PS00108">
    <property type="entry name" value="PROTEIN_KINASE_ST"/>
    <property type="match status" value="1"/>
</dbReference>
<dbReference type="EMBL" id="JAVREJ010000003">
    <property type="protein sequence ID" value="MDT0349249.1"/>
    <property type="molecule type" value="Genomic_DNA"/>
</dbReference>
<keyword evidence="3" id="KW-0808">Transferase</keyword>
<dbReference type="InterPro" id="IPR008271">
    <property type="entry name" value="Ser/Thr_kinase_AS"/>
</dbReference>
<dbReference type="PROSITE" id="PS00107">
    <property type="entry name" value="PROTEIN_KINASE_ATP"/>
    <property type="match status" value="1"/>
</dbReference>
<feature type="compositionally biased region" description="Gly residues" evidence="8">
    <location>
        <begin position="448"/>
        <end position="464"/>
    </location>
</feature>
<dbReference type="InterPro" id="IPR017441">
    <property type="entry name" value="Protein_kinase_ATP_BS"/>
</dbReference>
<dbReference type="SUPFAM" id="SSF56112">
    <property type="entry name" value="Protein kinase-like (PK-like)"/>
    <property type="match status" value="1"/>
</dbReference>
<dbReference type="SMART" id="SM00220">
    <property type="entry name" value="S_TKc"/>
    <property type="match status" value="1"/>
</dbReference>
<dbReference type="EC" id="2.7.11.1" evidence="2"/>
<evidence type="ECO:0000256" key="4">
    <source>
        <dbReference type="ARBA" id="ARBA00022741"/>
    </source>
</evidence>
<feature type="binding site" evidence="7">
    <location>
        <position position="47"/>
    </location>
    <ligand>
        <name>ATP</name>
        <dbReference type="ChEBI" id="CHEBI:30616"/>
    </ligand>
</feature>
<dbReference type="PANTHER" id="PTHR43671">
    <property type="entry name" value="SERINE/THREONINE-PROTEIN KINASE NEK"/>
    <property type="match status" value="1"/>
</dbReference>
<evidence type="ECO:0000313" key="10">
    <source>
        <dbReference type="EMBL" id="MDT0349249.1"/>
    </source>
</evidence>
<feature type="region of interest" description="Disordered" evidence="8">
    <location>
        <begin position="365"/>
        <end position="464"/>
    </location>
</feature>
<feature type="compositionally biased region" description="Basic and acidic residues" evidence="8">
    <location>
        <begin position="386"/>
        <end position="446"/>
    </location>
</feature>
<sequence>MDAVPDLGGSGALLGGRYEVGDLVGLGGTARVHRARDRAADTTVAVKIFPPGSAAGPGGDGSRELALLSGMQHPGLVGVHDSGIDDDGRPFVVMDFVDGQSLATRLRAGVLSAPAAARLGAALADALAYVHARGIVHRDVKPGNVLLDGEGRPQLTDFGIARLIDATRVTATGLVVGTAAFMAPEQVRGEVVGPPADVYALGLLLLEAATGRREFEGAALESAIARLHRSPVIPADLPEPLASTIRRMTATDPSERPTAPDVATALRALPEPHRNFGAGFGRGPDGALSRRLVSAGALATLAASVVAGMVLLGGADTSAGAADEPVVQVAGPVPALIAAPPSPTTTPAVVEEAVAVAPTTQRAPVPVAMSKRARPVPATRTVTRTVAEKSDEKSKDHSSDSKDKDGKGKSDKGDKGESSKDEGGDQKKDKDHKSDKGDKGDKDKGGKKGNSGKGGSNSGKGKSG</sequence>
<dbReference type="CDD" id="cd14014">
    <property type="entry name" value="STKc_PknB_like"/>
    <property type="match status" value="1"/>
</dbReference>
<dbReference type="Proteomes" id="UP001183202">
    <property type="component" value="Unassembled WGS sequence"/>
</dbReference>
<accession>A0ABU2N5T1</accession>